<dbReference type="GO" id="GO:0001671">
    <property type="term" value="F:ATPase activator activity"/>
    <property type="evidence" value="ECO:0007669"/>
    <property type="project" value="InterPro"/>
</dbReference>
<protein>
    <recommendedName>
        <fullName evidence="4">Co-chaperone protein HscB homolog</fullName>
    </recommendedName>
</protein>
<dbReference type="RefSeq" id="WP_090483929.1">
    <property type="nucleotide sequence ID" value="NZ_FOUO01000004.1"/>
</dbReference>
<dbReference type="Pfam" id="PF07743">
    <property type="entry name" value="HSCB_C"/>
    <property type="match status" value="1"/>
</dbReference>
<keyword evidence="7" id="KW-1185">Reference proteome</keyword>
<dbReference type="SMART" id="SM00271">
    <property type="entry name" value="DnaJ"/>
    <property type="match status" value="1"/>
</dbReference>
<reference evidence="6 7" key="1">
    <citation type="submission" date="2016-10" db="EMBL/GenBank/DDBJ databases">
        <authorList>
            <person name="de Groot N.N."/>
        </authorList>
    </citation>
    <scope>NUCLEOTIDE SEQUENCE [LARGE SCALE GENOMIC DNA]</scope>
    <source>
        <strain evidence="6 7">DSM 4180</strain>
    </source>
</reference>
<dbReference type="InterPro" id="IPR036869">
    <property type="entry name" value="J_dom_sf"/>
</dbReference>
<accession>A0A1I4QBP8</accession>
<evidence type="ECO:0000313" key="7">
    <source>
        <dbReference type="Proteomes" id="UP000199556"/>
    </source>
</evidence>
<dbReference type="GO" id="GO:0044571">
    <property type="term" value="P:[2Fe-2S] cluster assembly"/>
    <property type="evidence" value="ECO:0007669"/>
    <property type="project" value="InterPro"/>
</dbReference>
<dbReference type="Gene3D" id="1.20.1280.20">
    <property type="entry name" value="HscB, C-terminal domain"/>
    <property type="match status" value="1"/>
</dbReference>
<evidence type="ECO:0000256" key="4">
    <source>
        <dbReference type="HAMAP-Rule" id="MF_00682"/>
    </source>
</evidence>
<keyword evidence="2 4" id="KW-0143">Chaperone</keyword>
<feature type="domain" description="J" evidence="5">
    <location>
        <begin position="16"/>
        <end position="90"/>
    </location>
</feature>
<dbReference type="InterPro" id="IPR004640">
    <property type="entry name" value="HscB"/>
</dbReference>
<dbReference type="PANTHER" id="PTHR14021:SF15">
    <property type="entry name" value="IRON-SULFUR CLUSTER CO-CHAPERONE PROTEIN HSCB"/>
    <property type="match status" value="1"/>
</dbReference>
<dbReference type="PROSITE" id="PS50076">
    <property type="entry name" value="DNAJ_2"/>
    <property type="match status" value="1"/>
</dbReference>
<comment type="function">
    <text evidence="3 4">Co-chaperone involved in the maturation of iron-sulfur cluster-containing proteins. Seems to help targeting proteins to be folded toward HscA.</text>
</comment>
<dbReference type="HAMAP" id="MF_00682">
    <property type="entry name" value="HscB"/>
    <property type="match status" value="1"/>
</dbReference>
<dbReference type="NCBIfam" id="TIGR00714">
    <property type="entry name" value="hscB"/>
    <property type="match status" value="1"/>
</dbReference>
<comment type="similarity">
    <text evidence="1 4">Belongs to the HscB family.</text>
</comment>
<gene>
    <name evidence="4" type="primary">hscB</name>
    <name evidence="6" type="ORF">SAMN05421721_10411</name>
</gene>
<comment type="subunit">
    <text evidence="4">Interacts with HscA and stimulates its ATPase activity.</text>
</comment>
<dbReference type="SUPFAM" id="SSF47144">
    <property type="entry name" value="HSC20 (HSCB), C-terminal oligomerisation domain"/>
    <property type="match status" value="1"/>
</dbReference>
<dbReference type="Pfam" id="PF00226">
    <property type="entry name" value="DnaJ"/>
    <property type="match status" value="1"/>
</dbReference>
<evidence type="ECO:0000256" key="1">
    <source>
        <dbReference type="ARBA" id="ARBA00010476"/>
    </source>
</evidence>
<dbReference type="InterPro" id="IPR009073">
    <property type="entry name" value="HscB_oligo_C"/>
</dbReference>
<evidence type="ECO:0000256" key="3">
    <source>
        <dbReference type="ARBA" id="ARBA00025596"/>
    </source>
</evidence>
<name>A0A1I4QBP8_ECTMO</name>
<dbReference type="AlphaFoldDB" id="A0A1I4QBP8"/>
<dbReference type="SUPFAM" id="SSF46565">
    <property type="entry name" value="Chaperone J-domain"/>
    <property type="match status" value="1"/>
</dbReference>
<sequence length="189" mass="21469">MTEGDRATLELDLKQNHFELLGLPQRFRIDPGALSQAYRHMQSALHPDRFARAGDQARRLAVQGAAQVNEAYAVLRDDGRRARYLLELHGVAVDEERDTAQDPEFLMEQMELREALEAAEQDPRPLEAVERVRADIGARHKALLQAFEQAFEAGDLAAAKAEVLKIRFFERLRQEATALAERLEDRDLP</sequence>
<evidence type="ECO:0000259" key="5">
    <source>
        <dbReference type="PROSITE" id="PS50076"/>
    </source>
</evidence>
<dbReference type="PANTHER" id="PTHR14021">
    <property type="entry name" value="IRON-SULFUR CLUSTER CO-CHAPERONE PROTEIN HSCB"/>
    <property type="match status" value="1"/>
</dbReference>
<dbReference type="GO" id="GO:0006457">
    <property type="term" value="P:protein folding"/>
    <property type="evidence" value="ECO:0007669"/>
    <property type="project" value="UniProtKB-UniRule"/>
</dbReference>
<evidence type="ECO:0000313" key="6">
    <source>
        <dbReference type="EMBL" id="SFM37467.1"/>
    </source>
</evidence>
<dbReference type="OrthoDB" id="287587at2"/>
<evidence type="ECO:0000256" key="2">
    <source>
        <dbReference type="ARBA" id="ARBA00023186"/>
    </source>
</evidence>
<dbReference type="EMBL" id="FOUO01000004">
    <property type="protein sequence ID" value="SFM37467.1"/>
    <property type="molecule type" value="Genomic_DNA"/>
</dbReference>
<dbReference type="InterPro" id="IPR036386">
    <property type="entry name" value="HscB_C_sf"/>
</dbReference>
<organism evidence="6 7">
    <name type="scientific">Ectothiorhodospira mobilis</name>
    <dbReference type="NCBI Taxonomy" id="195064"/>
    <lineage>
        <taxon>Bacteria</taxon>
        <taxon>Pseudomonadati</taxon>
        <taxon>Pseudomonadota</taxon>
        <taxon>Gammaproteobacteria</taxon>
        <taxon>Chromatiales</taxon>
        <taxon>Ectothiorhodospiraceae</taxon>
        <taxon>Ectothiorhodospira</taxon>
    </lineage>
</organism>
<dbReference type="GO" id="GO:0051087">
    <property type="term" value="F:protein-folding chaperone binding"/>
    <property type="evidence" value="ECO:0007669"/>
    <property type="project" value="InterPro"/>
</dbReference>
<dbReference type="Proteomes" id="UP000199556">
    <property type="component" value="Unassembled WGS sequence"/>
</dbReference>
<dbReference type="GO" id="GO:1990230">
    <property type="term" value="C:iron-sulfur cluster transfer complex"/>
    <property type="evidence" value="ECO:0007669"/>
    <property type="project" value="TreeGrafter"/>
</dbReference>
<proteinExistence type="inferred from homology"/>
<dbReference type="CDD" id="cd06257">
    <property type="entry name" value="DnaJ"/>
    <property type="match status" value="1"/>
</dbReference>
<dbReference type="STRING" id="195064.SAMN05421721_10411"/>
<dbReference type="InterPro" id="IPR001623">
    <property type="entry name" value="DnaJ_domain"/>
</dbReference>
<dbReference type="GO" id="GO:0051259">
    <property type="term" value="P:protein complex oligomerization"/>
    <property type="evidence" value="ECO:0007669"/>
    <property type="project" value="InterPro"/>
</dbReference>
<dbReference type="Gene3D" id="1.10.287.110">
    <property type="entry name" value="DnaJ domain"/>
    <property type="match status" value="1"/>
</dbReference>